<organism evidence="1 2">
    <name type="scientific">Elizabethkingia argenteiflava</name>
    <dbReference type="NCBI Taxonomy" id="2681556"/>
    <lineage>
        <taxon>Bacteria</taxon>
        <taxon>Pseudomonadati</taxon>
        <taxon>Bacteroidota</taxon>
        <taxon>Flavobacteriia</taxon>
        <taxon>Flavobacteriales</taxon>
        <taxon>Weeksellaceae</taxon>
        <taxon>Elizabethkingia</taxon>
    </lineage>
</organism>
<keyword evidence="2" id="KW-1185">Reference proteome</keyword>
<dbReference type="EMBL" id="JAAABJ010000366">
    <property type="protein sequence ID" value="NAW50608.1"/>
    <property type="molecule type" value="Genomic_DNA"/>
</dbReference>
<reference evidence="1 2" key="1">
    <citation type="submission" date="2019-11" db="EMBL/GenBank/DDBJ databases">
        <title>Characterization of Elizabethkingia argenteiflava sp. nov., isolated from inner surface of Soybean Pods.</title>
        <authorList>
            <person name="Mo S."/>
        </authorList>
    </citation>
    <scope>NUCLEOTIDE SEQUENCE [LARGE SCALE GENOMIC DNA]</scope>
    <source>
        <strain evidence="1 2">YB22</strain>
    </source>
</reference>
<dbReference type="RefSeq" id="WP_166518935.1">
    <property type="nucleotide sequence ID" value="NZ_JAAABJ010000366.1"/>
</dbReference>
<accession>A0A845PWB5</accession>
<evidence type="ECO:0000313" key="2">
    <source>
        <dbReference type="Proteomes" id="UP000553459"/>
    </source>
</evidence>
<proteinExistence type="predicted"/>
<evidence type="ECO:0000313" key="1">
    <source>
        <dbReference type="EMBL" id="NAW50608.1"/>
    </source>
</evidence>
<protein>
    <submittedName>
        <fullName evidence="1">Uncharacterized protein</fullName>
    </submittedName>
</protein>
<comment type="caution">
    <text evidence="1">The sequence shown here is derived from an EMBL/GenBank/DDBJ whole genome shotgun (WGS) entry which is preliminary data.</text>
</comment>
<dbReference type="AlphaFoldDB" id="A0A845PWB5"/>
<name>A0A845PWB5_9FLAO</name>
<sequence>MILKVLIELDKKYKNEYLNGKISHLDFIRCSLYLASKYEDYVIFEKKEKYLSRFIIEGTIDCDDPINQLKKILSN</sequence>
<dbReference type="Proteomes" id="UP000553459">
    <property type="component" value="Unassembled WGS sequence"/>
</dbReference>
<gene>
    <name evidence="1" type="ORF">GNY06_04145</name>
</gene>